<evidence type="ECO:0000313" key="3">
    <source>
        <dbReference type="Proteomes" id="UP001396334"/>
    </source>
</evidence>
<keyword evidence="3" id="KW-1185">Reference proteome</keyword>
<dbReference type="InterPro" id="IPR025558">
    <property type="entry name" value="DUF4283"/>
</dbReference>
<organism evidence="2 3">
    <name type="scientific">Hibiscus sabdariffa</name>
    <name type="common">roselle</name>
    <dbReference type="NCBI Taxonomy" id="183260"/>
    <lineage>
        <taxon>Eukaryota</taxon>
        <taxon>Viridiplantae</taxon>
        <taxon>Streptophyta</taxon>
        <taxon>Embryophyta</taxon>
        <taxon>Tracheophyta</taxon>
        <taxon>Spermatophyta</taxon>
        <taxon>Magnoliopsida</taxon>
        <taxon>eudicotyledons</taxon>
        <taxon>Gunneridae</taxon>
        <taxon>Pentapetalae</taxon>
        <taxon>rosids</taxon>
        <taxon>malvids</taxon>
        <taxon>Malvales</taxon>
        <taxon>Malvaceae</taxon>
        <taxon>Malvoideae</taxon>
        <taxon>Hibiscus</taxon>
    </lineage>
</organism>
<dbReference type="EMBL" id="JBBPBN010000103">
    <property type="protein sequence ID" value="KAK8979212.1"/>
    <property type="molecule type" value="Genomic_DNA"/>
</dbReference>
<reference evidence="2 3" key="1">
    <citation type="journal article" date="2024" name="G3 (Bethesda)">
        <title>Genome assembly of Hibiscus sabdariffa L. provides insights into metabolisms of medicinal natural products.</title>
        <authorList>
            <person name="Kim T."/>
        </authorList>
    </citation>
    <scope>NUCLEOTIDE SEQUENCE [LARGE SCALE GENOMIC DNA]</scope>
    <source>
        <strain evidence="2">TK-2024</strain>
        <tissue evidence="2">Old leaves</tissue>
    </source>
</reference>
<sequence>MALPSSTVTDSQPAISYKDLLMGELPGDDMKEDEPFDDEDIEILEGDVIRTMVDGLIPIQFSELVQSLVEKSLDRTIVLSSSIGYATLKNKIHDFWKPKREIKLMDIENGYFLATCRSHEDYLTALVDGPWMIFGHYLTVEPWSPDFSSSQPFPSKVYCMDMDTRASDHSLQMQFD</sequence>
<dbReference type="Pfam" id="PF14111">
    <property type="entry name" value="DUF4283"/>
    <property type="match status" value="1"/>
</dbReference>
<dbReference type="Proteomes" id="UP001396334">
    <property type="component" value="Unassembled WGS sequence"/>
</dbReference>
<evidence type="ECO:0000313" key="2">
    <source>
        <dbReference type="EMBL" id="KAK8979212.1"/>
    </source>
</evidence>
<feature type="domain" description="DUF4283" evidence="1">
    <location>
        <begin position="80"/>
        <end position="150"/>
    </location>
</feature>
<evidence type="ECO:0000259" key="1">
    <source>
        <dbReference type="Pfam" id="PF14111"/>
    </source>
</evidence>
<dbReference type="PANTHER" id="PTHR31286">
    <property type="entry name" value="GLYCINE-RICH CELL WALL STRUCTURAL PROTEIN 1.8-LIKE"/>
    <property type="match status" value="1"/>
</dbReference>
<dbReference type="InterPro" id="IPR040256">
    <property type="entry name" value="At4g02000-like"/>
</dbReference>
<proteinExistence type="predicted"/>
<protein>
    <recommendedName>
        <fullName evidence="1">DUF4283 domain-containing protein</fullName>
    </recommendedName>
</protein>
<dbReference type="PANTHER" id="PTHR31286:SF173">
    <property type="entry name" value="DUF4283 DOMAIN-CONTAINING PROTEIN"/>
    <property type="match status" value="1"/>
</dbReference>
<comment type="caution">
    <text evidence="2">The sequence shown here is derived from an EMBL/GenBank/DDBJ whole genome shotgun (WGS) entry which is preliminary data.</text>
</comment>
<name>A0ABR2NST3_9ROSI</name>
<gene>
    <name evidence="2" type="ORF">V6N11_009420</name>
</gene>
<accession>A0ABR2NST3</accession>